<evidence type="ECO:0000313" key="3">
    <source>
        <dbReference type="Proteomes" id="UP000321085"/>
    </source>
</evidence>
<evidence type="ECO:0000313" key="2">
    <source>
        <dbReference type="EMBL" id="GEO14015.1"/>
    </source>
</evidence>
<feature type="transmembrane region" description="Helical" evidence="1">
    <location>
        <begin position="50"/>
        <end position="67"/>
    </location>
</feature>
<keyword evidence="3" id="KW-1185">Reference proteome</keyword>
<evidence type="ECO:0008006" key="4">
    <source>
        <dbReference type="Google" id="ProtNLM"/>
    </source>
</evidence>
<accession>A0A512BPY7</accession>
<gene>
    <name evidence="2" type="ORF">MAE02_17110</name>
</gene>
<keyword evidence="1" id="KW-0472">Membrane</keyword>
<comment type="caution">
    <text evidence="2">The sequence shown here is derived from an EMBL/GenBank/DDBJ whole genome shotgun (WGS) entry which is preliminary data.</text>
</comment>
<feature type="transmembrane region" description="Helical" evidence="1">
    <location>
        <begin position="186"/>
        <end position="205"/>
    </location>
</feature>
<dbReference type="RefSeq" id="WP_114186357.1">
    <property type="nucleotide sequence ID" value="NZ_BJYU01000018.1"/>
</dbReference>
<feature type="transmembrane region" description="Helical" evidence="1">
    <location>
        <begin position="12"/>
        <end position="35"/>
    </location>
</feature>
<dbReference type="Proteomes" id="UP000321085">
    <property type="component" value="Unassembled WGS sequence"/>
</dbReference>
<keyword evidence="1" id="KW-0812">Transmembrane</keyword>
<dbReference type="Pfam" id="PF14023">
    <property type="entry name" value="Bestrophin-like"/>
    <property type="match status" value="1"/>
</dbReference>
<dbReference type="InterPro" id="IPR025333">
    <property type="entry name" value="DUF4239"/>
</dbReference>
<dbReference type="AlphaFoldDB" id="A0A512BPY7"/>
<dbReference type="EMBL" id="BJYU01000018">
    <property type="protein sequence ID" value="GEO14015.1"/>
    <property type="molecule type" value="Genomic_DNA"/>
</dbReference>
<protein>
    <recommendedName>
        <fullName evidence="4">DUF4239 domain-containing protein</fullName>
    </recommendedName>
</protein>
<name>A0A512BPY7_9HYPH</name>
<reference evidence="2 3" key="1">
    <citation type="submission" date="2019-07" db="EMBL/GenBank/DDBJ databases">
        <title>Whole genome shotgun sequence of Microvirga aerophila NBRC 106136.</title>
        <authorList>
            <person name="Hosoyama A."/>
            <person name="Uohara A."/>
            <person name="Ohji S."/>
            <person name="Ichikawa N."/>
        </authorList>
    </citation>
    <scope>NUCLEOTIDE SEQUENCE [LARGE SCALE GENOMIC DNA]</scope>
    <source>
        <strain evidence="2 3">NBRC 106136</strain>
    </source>
</reference>
<sequence>MTAILQLPDWLGSTIAIAAAIIFALVPFLVVRWFWATSVTDKTSQVAETVAVRIGALHALILALIFAEAQSTHAELRQEVSKEVTTLEHVALHLEQWNGPEKDKLRSELAAYVQAILQNEWQTAAPVGGSQEAKHAYDAMDLALLDLQADTPRQQSLRTRMLMDMDTLQEHRRNRLSLFHRSLPTLFWWVALAGFAITVGLFFIFPITALHIAMLSMYGAYTGLVLYFILALSHPYIGPAAIDASSYATILDHELNPS</sequence>
<keyword evidence="1" id="KW-1133">Transmembrane helix</keyword>
<feature type="transmembrane region" description="Helical" evidence="1">
    <location>
        <begin position="211"/>
        <end position="232"/>
    </location>
</feature>
<organism evidence="2 3">
    <name type="scientific">Microvirga aerophila</name>
    <dbReference type="NCBI Taxonomy" id="670291"/>
    <lineage>
        <taxon>Bacteria</taxon>
        <taxon>Pseudomonadati</taxon>
        <taxon>Pseudomonadota</taxon>
        <taxon>Alphaproteobacteria</taxon>
        <taxon>Hyphomicrobiales</taxon>
        <taxon>Methylobacteriaceae</taxon>
        <taxon>Microvirga</taxon>
    </lineage>
</organism>
<proteinExistence type="predicted"/>
<dbReference type="OrthoDB" id="8016862at2"/>
<evidence type="ECO:0000256" key="1">
    <source>
        <dbReference type="SAM" id="Phobius"/>
    </source>
</evidence>